<dbReference type="Pfam" id="PF04545">
    <property type="entry name" value="Sigma70_r4"/>
    <property type="match status" value="1"/>
</dbReference>
<evidence type="ECO:0000256" key="3">
    <source>
        <dbReference type="ARBA" id="ARBA00023082"/>
    </source>
</evidence>
<evidence type="ECO:0000259" key="8">
    <source>
        <dbReference type="Pfam" id="PF04545"/>
    </source>
</evidence>
<feature type="domain" description="RNA polymerase sigma-70 region 2" evidence="7">
    <location>
        <begin position="58"/>
        <end position="126"/>
    </location>
</feature>
<evidence type="ECO:0000259" key="7">
    <source>
        <dbReference type="Pfam" id="PF04542"/>
    </source>
</evidence>
<dbReference type="InterPro" id="IPR013325">
    <property type="entry name" value="RNA_pol_sigma_r2"/>
</dbReference>
<comment type="similarity">
    <text evidence="1">Belongs to the sigma-70 factor family. ECF subfamily.</text>
</comment>
<evidence type="ECO:0000256" key="6">
    <source>
        <dbReference type="SAM" id="MobiDB-lite"/>
    </source>
</evidence>
<dbReference type="PANTHER" id="PTHR43133:SF62">
    <property type="entry name" value="RNA POLYMERASE SIGMA FACTOR SIGZ"/>
    <property type="match status" value="1"/>
</dbReference>
<reference evidence="9 10" key="1">
    <citation type="submission" date="2016-10" db="EMBL/GenBank/DDBJ databases">
        <authorList>
            <person name="de Groot N.N."/>
        </authorList>
    </citation>
    <scope>NUCLEOTIDE SEQUENCE [LARGE SCALE GENOMIC DNA]</scope>
    <source>
        <strain evidence="9 10">CGMCC 1.11030</strain>
    </source>
</reference>
<proteinExistence type="inferred from homology"/>
<dbReference type="Gene3D" id="1.10.1740.10">
    <property type="match status" value="1"/>
</dbReference>
<dbReference type="AlphaFoldDB" id="A0A1I3D1A3"/>
<evidence type="ECO:0000313" key="10">
    <source>
        <dbReference type="Proteomes" id="UP000199377"/>
    </source>
</evidence>
<dbReference type="GO" id="GO:0003677">
    <property type="term" value="F:DNA binding"/>
    <property type="evidence" value="ECO:0007669"/>
    <property type="project" value="UniProtKB-KW"/>
</dbReference>
<dbReference type="Proteomes" id="UP000199377">
    <property type="component" value="Unassembled WGS sequence"/>
</dbReference>
<dbReference type="CDD" id="cd06171">
    <property type="entry name" value="Sigma70_r4"/>
    <property type="match status" value="1"/>
</dbReference>
<protein>
    <submittedName>
        <fullName evidence="9">RNA polymerase sigma-70 factor, ECF subfamily</fullName>
    </submittedName>
</protein>
<dbReference type="InterPro" id="IPR014284">
    <property type="entry name" value="RNA_pol_sigma-70_dom"/>
</dbReference>
<dbReference type="GO" id="GO:0006352">
    <property type="term" value="P:DNA-templated transcription initiation"/>
    <property type="evidence" value="ECO:0007669"/>
    <property type="project" value="InterPro"/>
</dbReference>
<accession>A0A1I3D1A3</accession>
<feature type="domain" description="RNA polymerase sigma-70 region 4" evidence="8">
    <location>
        <begin position="160"/>
        <end position="209"/>
    </location>
</feature>
<dbReference type="SUPFAM" id="SSF88946">
    <property type="entry name" value="Sigma2 domain of RNA polymerase sigma factors"/>
    <property type="match status" value="1"/>
</dbReference>
<keyword evidence="5" id="KW-0804">Transcription</keyword>
<dbReference type="InterPro" id="IPR036388">
    <property type="entry name" value="WH-like_DNA-bd_sf"/>
</dbReference>
<keyword evidence="3" id="KW-0731">Sigma factor</keyword>
<dbReference type="PANTHER" id="PTHR43133">
    <property type="entry name" value="RNA POLYMERASE ECF-TYPE SIGMA FACTO"/>
    <property type="match status" value="1"/>
</dbReference>
<dbReference type="InterPro" id="IPR013324">
    <property type="entry name" value="RNA_pol_sigma_r3/r4-like"/>
</dbReference>
<dbReference type="Gene3D" id="1.10.10.10">
    <property type="entry name" value="Winged helix-like DNA-binding domain superfamily/Winged helix DNA-binding domain"/>
    <property type="match status" value="1"/>
</dbReference>
<dbReference type="OrthoDB" id="9784272at2"/>
<sequence length="221" mass="23702">MSDDPRQDPPDARPGGAGRPGAPGAATASSGAVPDGPSDAELLARLAAADDRAAFGELFARYAGRIRAFLLRGGAHPDVVEEATQDVFVSVWRRASTYDPEKAGVSTWIYAIARNRRIDLIRRQARPAPDPNDPLFQPDAPEDPARAVASADRDARVREALDSLSKDQLEAVRLTFYAGLTQAEIAQATGAPLGTVKSRLRLAFARLREALGDDFSVELNE</sequence>
<dbReference type="GO" id="GO:0016987">
    <property type="term" value="F:sigma factor activity"/>
    <property type="evidence" value="ECO:0007669"/>
    <property type="project" value="UniProtKB-KW"/>
</dbReference>
<dbReference type="EMBL" id="FOQH01000002">
    <property type="protein sequence ID" value="SFH80550.1"/>
    <property type="molecule type" value="Genomic_DNA"/>
</dbReference>
<organism evidence="9 10">
    <name type="scientific">Albimonas pacifica</name>
    <dbReference type="NCBI Taxonomy" id="1114924"/>
    <lineage>
        <taxon>Bacteria</taxon>
        <taxon>Pseudomonadati</taxon>
        <taxon>Pseudomonadota</taxon>
        <taxon>Alphaproteobacteria</taxon>
        <taxon>Rhodobacterales</taxon>
        <taxon>Paracoccaceae</taxon>
        <taxon>Albimonas</taxon>
    </lineage>
</organism>
<dbReference type="STRING" id="1114924.SAMN05216258_102331"/>
<evidence type="ECO:0000256" key="5">
    <source>
        <dbReference type="ARBA" id="ARBA00023163"/>
    </source>
</evidence>
<gene>
    <name evidence="9" type="ORF">SAMN05216258_102331</name>
</gene>
<dbReference type="InterPro" id="IPR039425">
    <property type="entry name" value="RNA_pol_sigma-70-like"/>
</dbReference>
<dbReference type="SUPFAM" id="SSF88659">
    <property type="entry name" value="Sigma3 and sigma4 domains of RNA polymerase sigma factors"/>
    <property type="match status" value="1"/>
</dbReference>
<evidence type="ECO:0000313" key="9">
    <source>
        <dbReference type="EMBL" id="SFH80550.1"/>
    </source>
</evidence>
<keyword evidence="4" id="KW-0238">DNA-binding</keyword>
<dbReference type="InterPro" id="IPR007627">
    <property type="entry name" value="RNA_pol_sigma70_r2"/>
</dbReference>
<evidence type="ECO:0000256" key="2">
    <source>
        <dbReference type="ARBA" id="ARBA00023015"/>
    </source>
</evidence>
<keyword evidence="10" id="KW-1185">Reference proteome</keyword>
<dbReference type="Pfam" id="PF04542">
    <property type="entry name" value="Sigma70_r2"/>
    <property type="match status" value="1"/>
</dbReference>
<evidence type="ECO:0000256" key="1">
    <source>
        <dbReference type="ARBA" id="ARBA00010641"/>
    </source>
</evidence>
<feature type="region of interest" description="Disordered" evidence="6">
    <location>
        <begin position="125"/>
        <end position="146"/>
    </location>
</feature>
<dbReference type="NCBIfam" id="TIGR02937">
    <property type="entry name" value="sigma70-ECF"/>
    <property type="match status" value="1"/>
</dbReference>
<evidence type="ECO:0000256" key="4">
    <source>
        <dbReference type="ARBA" id="ARBA00023125"/>
    </source>
</evidence>
<dbReference type="RefSeq" id="WP_092858288.1">
    <property type="nucleotide sequence ID" value="NZ_FOQH01000002.1"/>
</dbReference>
<feature type="region of interest" description="Disordered" evidence="6">
    <location>
        <begin position="1"/>
        <end position="38"/>
    </location>
</feature>
<dbReference type="InterPro" id="IPR007630">
    <property type="entry name" value="RNA_pol_sigma70_r4"/>
</dbReference>
<name>A0A1I3D1A3_9RHOB</name>
<keyword evidence="2" id="KW-0805">Transcription regulation</keyword>
<feature type="compositionally biased region" description="Basic and acidic residues" evidence="6">
    <location>
        <begin position="1"/>
        <end position="11"/>
    </location>
</feature>